<evidence type="ECO:0000256" key="1">
    <source>
        <dbReference type="SAM" id="MobiDB-lite"/>
    </source>
</evidence>
<dbReference type="AlphaFoldDB" id="A0A395V3A4"/>
<organism evidence="2 3">
    <name type="scientific">Agathobacter rectalis</name>
    <dbReference type="NCBI Taxonomy" id="39491"/>
    <lineage>
        <taxon>Bacteria</taxon>
        <taxon>Bacillati</taxon>
        <taxon>Bacillota</taxon>
        <taxon>Clostridia</taxon>
        <taxon>Lachnospirales</taxon>
        <taxon>Lachnospiraceae</taxon>
        <taxon>Agathobacter</taxon>
    </lineage>
</organism>
<evidence type="ECO:0000313" key="3">
    <source>
        <dbReference type="Proteomes" id="UP000266066"/>
    </source>
</evidence>
<accession>A0A395V3A4</accession>
<proteinExistence type="predicted"/>
<feature type="region of interest" description="Disordered" evidence="1">
    <location>
        <begin position="26"/>
        <end position="63"/>
    </location>
</feature>
<dbReference type="EMBL" id="QRUJ01000001">
    <property type="protein sequence ID" value="RGR56833.1"/>
    <property type="molecule type" value="Genomic_DNA"/>
</dbReference>
<evidence type="ECO:0000313" key="2">
    <source>
        <dbReference type="EMBL" id="RGR56833.1"/>
    </source>
</evidence>
<comment type="caution">
    <text evidence="2">The sequence shown here is derived from an EMBL/GenBank/DDBJ whole genome shotgun (WGS) entry which is preliminary data.</text>
</comment>
<dbReference type="RefSeq" id="WP_064786130.1">
    <property type="nucleotide sequence ID" value="NZ_JBBNNI010000002.1"/>
</dbReference>
<gene>
    <name evidence="2" type="ORF">DWY38_00320</name>
</gene>
<reference evidence="2 3" key="1">
    <citation type="submission" date="2018-08" db="EMBL/GenBank/DDBJ databases">
        <title>A genome reference for cultivated species of the human gut microbiota.</title>
        <authorList>
            <person name="Zou Y."/>
            <person name="Xue W."/>
            <person name="Luo G."/>
        </authorList>
    </citation>
    <scope>NUCLEOTIDE SEQUENCE [LARGE SCALE GENOMIC DNA]</scope>
    <source>
        <strain evidence="2 3">AF25-15</strain>
    </source>
</reference>
<sequence length="63" mass="6861">MYLATKDGSSCRIPERKAAYYKSMGYSLESLEPEVRTGTSSPKEKKTGKKDSATQEGVNPANS</sequence>
<feature type="compositionally biased region" description="Basic and acidic residues" evidence="1">
    <location>
        <begin position="42"/>
        <end position="53"/>
    </location>
</feature>
<protein>
    <submittedName>
        <fullName evidence="2">Uncharacterized protein</fullName>
    </submittedName>
</protein>
<name>A0A395V3A4_9FIRM</name>
<feature type="compositionally biased region" description="Polar residues" evidence="1">
    <location>
        <begin position="54"/>
        <end position="63"/>
    </location>
</feature>
<dbReference type="Proteomes" id="UP000266066">
    <property type="component" value="Unassembled WGS sequence"/>
</dbReference>